<sequence>MSAAHLRFHDDSRFATLLSQEYRSTEGSLKELVDNAWDANDVGSMHVIHPGSVGRPDALRSSMTAHPCRSWHGGLVALSCRPRRLAGSVHRQLAGPVPRPCATVVQEG</sequence>
<comment type="caution">
    <text evidence="1">The sequence shown here is derived from an EMBL/GenBank/DDBJ whole genome shotgun (WGS) entry which is preliminary data.</text>
</comment>
<dbReference type="Proteomes" id="UP000321192">
    <property type="component" value="Unassembled WGS sequence"/>
</dbReference>
<reference evidence="1 2" key="1">
    <citation type="submission" date="2018-09" db="EMBL/GenBank/DDBJ databases">
        <title>Metagenome Assembled Genomes from an Advanced Water Purification Facility.</title>
        <authorList>
            <person name="Stamps B.W."/>
            <person name="Spear J.R."/>
        </authorList>
    </citation>
    <scope>NUCLEOTIDE SEQUENCE [LARGE SCALE GENOMIC DNA]</scope>
    <source>
        <strain evidence="1">Bin_27_1</strain>
    </source>
</reference>
<gene>
    <name evidence="1" type="ORF">E6Q80_10885</name>
</gene>
<dbReference type="AlphaFoldDB" id="A0A5C7SM53"/>
<organism evidence="1 2">
    <name type="scientific">Thauera aminoaromatica</name>
    <dbReference type="NCBI Taxonomy" id="164330"/>
    <lineage>
        <taxon>Bacteria</taxon>
        <taxon>Pseudomonadati</taxon>
        <taxon>Pseudomonadota</taxon>
        <taxon>Betaproteobacteria</taxon>
        <taxon>Rhodocyclales</taxon>
        <taxon>Zoogloeaceae</taxon>
        <taxon>Thauera</taxon>
    </lineage>
</organism>
<evidence type="ECO:0000313" key="1">
    <source>
        <dbReference type="EMBL" id="TXH84710.1"/>
    </source>
</evidence>
<proteinExistence type="predicted"/>
<name>A0A5C7SM53_THASP</name>
<protein>
    <submittedName>
        <fullName evidence="1">Uncharacterized protein</fullName>
    </submittedName>
</protein>
<dbReference type="EMBL" id="SSFD01000170">
    <property type="protein sequence ID" value="TXH84710.1"/>
    <property type="molecule type" value="Genomic_DNA"/>
</dbReference>
<evidence type="ECO:0000313" key="2">
    <source>
        <dbReference type="Proteomes" id="UP000321192"/>
    </source>
</evidence>
<accession>A0A5C7SM53</accession>